<reference evidence="1" key="2">
    <citation type="submission" date="2013-05" db="EMBL/GenBank/DDBJ databases">
        <authorList>
            <person name="Carter J.-M."/>
            <person name="Baker S.C."/>
            <person name="Pink R."/>
            <person name="Carter D.R.F."/>
            <person name="Collins A."/>
            <person name="Tomlin J."/>
            <person name="Gibbs M."/>
            <person name="Breuker C.J."/>
        </authorList>
    </citation>
    <scope>NUCLEOTIDE SEQUENCE</scope>
    <source>
        <tissue evidence="1">Ovary</tissue>
    </source>
</reference>
<dbReference type="EMBL" id="GAIX01004764">
    <property type="protein sequence ID" value="JAA87796.1"/>
    <property type="molecule type" value="Transcribed_RNA"/>
</dbReference>
<accession>S4P744</accession>
<proteinExistence type="predicted"/>
<organism evidence="1">
    <name type="scientific">Pararge aegeria</name>
    <name type="common">speckled wood butterfly</name>
    <dbReference type="NCBI Taxonomy" id="116150"/>
    <lineage>
        <taxon>Eukaryota</taxon>
        <taxon>Metazoa</taxon>
        <taxon>Ecdysozoa</taxon>
        <taxon>Arthropoda</taxon>
        <taxon>Hexapoda</taxon>
        <taxon>Insecta</taxon>
        <taxon>Pterygota</taxon>
        <taxon>Neoptera</taxon>
        <taxon>Endopterygota</taxon>
        <taxon>Lepidoptera</taxon>
        <taxon>Glossata</taxon>
        <taxon>Ditrysia</taxon>
        <taxon>Papilionoidea</taxon>
        <taxon>Nymphalidae</taxon>
        <taxon>Satyrinae</taxon>
        <taxon>Satyrini</taxon>
        <taxon>Parargina</taxon>
        <taxon>Pararge</taxon>
    </lineage>
</organism>
<reference evidence="1" key="1">
    <citation type="journal article" date="2013" name="BMC Genomics">
        <title>Unscrambling butterfly oogenesis.</title>
        <authorList>
            <person name="Carter J.M."/>
            <person name="Baker S.C."/>
            <person name="Pink R."/>
            <person name="Carter D.R."/>
            <person name="Collins A."/>
            <person name="Tomlin J."/>
            <person name="Gibbs M."/>
            <person name="Breuker C.J."/>
        </authorList>
    </citation>
    <scope>NUCLEOTIDE SEQUENCE</scope>
    <source>
        <tissue evidence="1">Ovary</tissue>
    </source>
</reference>
<protein>
    <submittedName>
        <fullName evidence="1">Uncharacterized protein</fullName>
    </submittedName>
</protein>
<sequence length="83" mass="9308">MRTVVSLDNPLSIQIFVNFQAIDPRATIQLKSLAPGIHFEIILTRGGLPNHGNISRRQITFSSVFLISTLWESNKAYLPCLKV</sequence>
<evidence type="ECO:0000313" key="1">
    <source>
        <dbReference type="EMBL" id="JAA87796.1"/>
    </source>
</evidence>
<name>S4P744_9NEOP</name>
<dbReference type="AlphaFoldDB" id="S4P744"/>